<evidence type="ECO:0000256" key="1">
    <source>
        <dbReference type="SAM" id="Phobius"/>
    </source>
</evidence>
<reference evidence="2 3" key="1">
    <citation type="submission" date="2018-12" db="EMBL/GenBank/DDBJ databases">
        <title>bacterium Hansschlegelia zhihuaiae S113.</title>
        <authorList>
            <person name="He J."/>
        </authorList>
    </citation>
    <scope>NUCLEOTIDE SEQUENCE [LARGE SCALE GENOMIC DNA]</scope>
    <source>
        <strain evidence="2 3">S 113</strain>
    </source>
</reference>
<dbReference type="Pfam" id="PF04654">
    <property type="entry name" value="DUF599"/>
    <property type="match status" value="1"/>
</dbReference>
<evidence type="ECO:0000313" key="3">
    <source>
        <dbReference type="Proteomes" id="UP000289708"/>
    </source>
</evidence>
<dbReference type="PANTHER" id="PTHR31881">
    <property type="match status" value="1"/>
</dbReference>
<dbReference type="PANTHER" id="PTHR31881:SF6">
    <property type="entry name" value="OS09G0494600 PROTEIN"/>
    <property type="match status" value="1"/>
</dbReference>
<feature type="transmembrane region" description="Helical" evidence="1">
    <location>
        <begin position="182"/>
        <end position="210"/>
    </location>
</feature>
<keyword evidence="1" id="KW-1133">Transmembrane helix</keyword>
<dbReference type="RefSeq" id="WP_128776324.1">
    <property type="nucleotide sequence ID" value="NZ_RYFI01000003.1"/>
</dbReference>
<dbReference type="InterPro" id="IPR006747">
    <property type="entry name" value="DUF599"/>
</dbReference>
<keyword evidence="1" id="KW-0812">Transmembrane</keyword>
<evidence type="ECO:0000313" key="2">
    <source>
        <dbReference type="EMBL" id="RXF74674.1"/>
    </source>
</evidence>
<accession>A0A4Q0MLT6</accession>
<sequence length="226" mass="25127">MPGPLTLLDAVAIAIFLLAWIAYHFLSEWGGRSLNSAMARRRREWMDRMSERDARMPDSITNQGLQNGSAFFASTSLLAVGGALAALRASNDAVQIFAALPLGIQTTAELYDLKVLGFAGIFVYAFFKFVWAYRLFNYGSILIACTPLQEKRGSREMEIAVERAARMNIAAGRHFNRGLRTLFFALAYLGWFVSPWLLIATTAAVVIVLWRRQFSSEPLAAATYGE</sequence>
<gene>
    <name evidence="2" type="ORF">EK403_04590</name>
</gene>
<comment type="caution">
    <text evidence="2">The sequence shown here is derived from an EMBL/GenBank/DDBJ whole genome shotgun (WGS) entry which is preliminary data.</text>
</comment>
<proteinExistence type="predicted"/>
<feature type="transmembrane region" description="Helical" evidence="1">
    <location>
        <begin position="6"/>
        <end position="26"/>
    </location>
</feature>
<dbReference type="OrthoDB" id="9806874at2"/>
<organism evidence="2 3">
    <name type="scientific">Hansschlegelia zhihuaiae</name>
    <dbReference type="NCBI Taxonomy" id="405005"/>
    <lineage>
        <taxon>Bacteria</taxon>
        <taxon>Pseudomonadati</taxon>
        <taxon>Pseudomonadota</taxon>
        <taxon>Alphaproteobacteria</taxon>
        <taxon>Hyphomicrobiales</taxon>
        <taxon>Methylopilaceae</taxon>
        <taxon>Hansschlegelia</taxon>
    </lineage>
</organism>
<dbReference type="AlphaFoldDB" id="A0A4Q0MLT6"/>
<protein>
    <submittedName>
        <fullName evidence="2">DUF599 family protein</fullName>
    </submittedName>
</protein>
<dbReference type="EMBL" id="RYFI01000003">
    <property type="protein sequence ID" value="RXF74674.1"/>
    <property type="molecule type" value="Genomic_DNA"/>
</dbReference>
<feature type="transmembrane region" description="Helical" evidence="1">
    <location>
        <begin position="115"/>
        <end position="133"/>
    </location>
</feature>
<keyword evidence="1" id="KW-0472">Membrane</keyword>
<dbReference type="Proteomes" id="UP000289708">
    <property type="component" value="Unassembled WGS sequence"/>
</dbReference>
<keyword evidence="3" id="KW-1185">Reference proteome</keyword>
<name>A0A4Q0MLT6_9HYPH</name>